<accession>A0AAD8R0A6</accession>
<feature type="compositionally biased region" description="Low complexity" evidence="1">
    <location>
        <begin position="403"/>
        <end position="416"/>
    </location>
</feature>
<feature type="region of interest" description="Disordered" evidence="1">
    <location>
        <begin position="311"/>
        <end position="366"/>
    </location>
</feature>
<proteinExistence type="predicted"/>
<evidence type="ECO:0000313" key="4">
    <source>
        <dbReference type="Proteomes" id="UP001231189"/>
    </source>
</evidence>
<feature type="compositionally biased region" description="Basic and acidic residues" evidence="1">
    <location>
        <begin position="311"/>
        <end position="328"/>
    </location>
</feature>
<organism evidence="3 4">
    <name type="scientific">Lolium multiflorum</name>
    <name type="common">Italian ryegrass</name>
    <name type="synonym">Lolium perenne subsp. multiflorum</name>
    <dbReference type="NCBI Taxonomy" id="4521"/>
    <lineage>
        <taxon>Eukaryota</taxon>
        <taxon>Viridiplantae</taxon>
        <taxon>Streptophyta</taxon>
        <taxon>Embryophyta</taxon>
        <taxon>Tracheophyta</taxon>
        <taxon>Spermatophyta</taxon>
        <taxon>Magnoliopsida</taxon>
        <taxon>Liliopsida</taxon>
        <taxon>Poales</taxon>
        <taxon>Poaceae</taxon>
        <taxon>BOP clade</taxon>
        <taxon>Pooideae</taxon>
        <taxon>Poodae</taxon>
        <taxon>Poeae</taxon>
        <taxon>Poeae Chloroplast Group 2 (Poeae type)</taxon>
        <taxon>Loliodinae</taxon>
        <taxon>Loliinae</taxon>
        <taxon>Lolium</taxon>
    </lineage>
</organism>
<comment type="caution">
    <text evidence="3">The sequence shown here is derived from an EMBL/GenBank/DDBJ whole genome shotgun (WGS) entry which is preliminary data.</text>
</comment>
<feature type="region of interest" description="Disordered" evidence="1">
    <location>
        <begin position="1"/>
        <end position="30"/>
    </location>
</feature>
<gene>
    <name evidence="3" type="ORF">QYE76_036078</name>
</gene>
<feature type="domain" description="Transposase (putative) gypsy type" evidence="2">
    <location>
        <begin position="67"/>
        <end position="134"/>
    </location>
</feature>
<dbReference type="PANTHER" id="PTHR33026">
    <property type="entry name" value="OS06G0360600 PROTEIN"/>
    <property type="match status" value="1"/>
</dbReference>
<evidence type="ECO:0000313" key="3">
    <source>
        <dbReference type="EMBL" id="KAK1612405.1"/>
    </source>
</evidence>
<dbReference type="Proteomes" id="UP001231189">
    <property type="component" value="Unassembled WGS sequence"/>
</dbReference>
<keyword evidence="4" id="KW-1185">Reference proteome</keyword>
<dbReference type="Pfam" id="PF04195">
    <property type="entry name" value="Transposase_28"/>
    <property type="match status" value="1"/>
</dbReference>
<feature type="compositionally biased region" description="Basic residues" evidence="1">
    <location>
        <begin position="329"/>
        <end position="342"/>
    </location>
</feature>
<feature type="compositionally biased region" description="Low complexity" evidence="1">
    <location>
        <begin position="357"/>
        <end position="366"/>
    </location>
</feature>
<sequence>MAAKVQEAEQKKGLKARNREGEKGQRWPSEITDSELRAFEKEGLIAPDTWSFNKNSITPTPEPDERVFTKDWVERGISLPPSEFFLSVLSTYGLQPHNICPNSFLLLSNFATLYEGYLGVRPDVCLWQFFYRVKKETNDKIMVNCGSMIFVLHTKRIFPTLASHESVRYWNTVWFYVKNISVPGIHDGLPAFVNKPPEELTSWSFIPALAQYSELEKMARRISWLVHDGLTGMDLTLSWFTRRIQPLKFNKRLIYEYSGVDDQLRANKDNLPTDSLNKRIRTLVKLTRGQELNSLAEDGFRDIFRIPTNTRKVEEDPEDKYKGEEQIPKKKTAPRAPKRPRTKASGTDVGTSGEASATKAKTTAPPCLDSKKAERARIKLLATAGRGSHPQLHGATRTRRSPLRGLLPRSPSPVSSGHLRPLALPLQFRQVPPTQLPNLLRLKLTPHLIPPPKLRWNSNKAEATAKDANFGDPSDLYATPKAYSTKLFSKLTEAEKWELKQDLLNSMLNNAWGKADAECPDIQNHKRDIREFFD</sequence>
<evidence type="ECO:0000259" key="2">
    <source>
        <dbReference type="Pfam" id="PF04195"/>
    </source>
</evidence>
<dbReference type="EMBL" id="JAUUTY010000007">
    <property type="protein sequence ID" value="KAK1612405.1"/>
    <property type="molecule type" value="Genomic_DNA"/>
</dbReference>
<dbReference type="AlphaFoldDB" id="A0AAD8R0A6"/>
<dbReference type="InterPro" id="IPR007321">
    <property type="entry name" value="Transposase_28"/>
</dbReference>
<protein>
    <recommendedName>
        <fullName evidence="2">Transposase (putative) gypsy type domain-containing protein</fullName>
    </recommendedName>
</protein>
<evidence type="ECO:0000256" key="1">
    <source>
        <dbReference type="SAM" id="MobiDB-lite"/>
    </source>
</evidence>
<feature type="compositionally biased region" description="Basic and acidic residues" evidence="1">
    <location>
        <begin position="1"/>
        <end position="25"/>
    </location>
</feature>
<reference evidence="3" key="1">
    <citation type="submission" date="2023-07" db="EMBL/GenBank/DDBJ databases">
        <title>A chromosome-level genome assembly of Lolium multiflorum.</title>
        <authorList>
            <person name="Chen Y."/>
            <person name="Copetti D."/>
            <person name="Kolliker R."/>
            <person name="Studer B."/>
        </authorList>
    </citation>
    <scope>NUCLEOTIDE SEQUENCE</scope>
    <source>
        <strain evidence="3">02402/16</strain>
        <tissue evidence="3">Leaf</tissue>
    </source>
</reference>
<dbReference type="PANTHER" id="PTHR33026:SF7">
    <property type="entry name" value="OS03G0100275 PROTEIN"/>
    <property type="match status" value="1"/>
</dbReference>
<feature type="region of interest" description="Disordered" evidence="1">
    <location>
        <begin position="386"/>
        <end position="416"/>
    </location>
</feature>
<name>A0AAD8R0A6_LOLMU</name>